<reference evidence="2 3" key="1">
    <citation type="submission" date="2024-10" db="EMBL/GenBank/DDBJ databases">
        <authorList>
            <person name="Topkara A.R."/>
            <person name="Saygin H."/>
        </authorList>
    </citation>
    <scope>NUCLEOTIDE SEQUENCE [LARGE SCALE GENOMIC DNA]</scope>
    <source>
        <strain evidence="2 3">M3C6</strain>
    </source>
</reference>
<keyword evidence="1" id="KW-1133">Transmembrane helix</keyword>
<feature type="transmembrane region" description="Helical" evidence="1">
    <location>
        <begin position="31"/>
        <end position="50"/>
    </location>
</feature>
<feature type="transmembrane region" description="Helical" evidence="1">
    <location>
        <begin position="193"/>
        <end position="210"/>
    </location>
</feature>
<organism evidence="2 3">
    <name type="scientific">Nonomuraea marmarensis</name>
    <dbReference type="NCBI Taxonomy" id="3351344"/>
    <lineage>
        <taxon>Bacteria</taxon>
        <taxon>Bacillati</taxon>
        <taxon>Actinomycetota</taxon>
        <taxon>Actinomycetes</taxon>
        <taxon>Streptosporangiales</taxon>
        <taxon>Streptosporangiaceae</taxon>
        <taxon>Nonomuraea</taxon>
    </lineage>
</organism>
<sequence>MRRDGYEYRVRRALRWVADALFPRGANRHDVLPALLILLTIVTGLVDAVSFLGLNRVFVANMTGNVVFLGFALAGEPQLSVWAPPLAVAGFTAGAWSAGRLARRMRNARREFVALTAAHALLVAAALVVAQVAGHRDAMAQAPLIGLLAYGMGVQNATVRRLGVPDMITTNVLTTILTGLAADPPMWAAWRRAVSVVAMFAGALAGAVLYLKAGPVPPLAVALALLAAVTVAARPPKAR</sequence>
<keyword evidence="1" id="KW-0472">Membrane</keyword>
<protein>
    <submittedName>
        <fullName evidence="2">YoaK family protein</fullName>
    </submittedName>
</protein>
<comment type="caution">
    <text evidence="2">The sequence shown here is derived from an EMBL/GenBank/DDBJ whole genome shotgun (WGS) entry which is preliminary data.</text>
</comment>
<dbReference type="PANTHER" id="PTHR37314">
    <property type="entry name" value="SLR0142 PROTEIN"/>
    <property type="match status" value="1"/>
</dbReference>
<feature type="transmembrane region" description="Helical" evidence="1">
    <location>
        <begin position="216"/>
        <end position="233"/>
    </location>
</feature>
<proteinExistence type="predicted"/>
<dbReference type="PANTHER" id="PTHR37314:SF4">
    <property type="entry name" value="UPF0700 TRANSMEMBRANE PROTEIN YOAK"/>
    <property type="match status" value="1"/>
</dbReference>
<evidence type="ECO:0000313" key="3">
    <source>
        <dbReference type="Proteomes" id="UP001603978"/>
    </source>
</evidence>
<feature type="transmembrane region" description="Helical" evidence="1">
    <location>
        <begin position="81"/>
        <end position="99"/>
    </location>
</feature>
<dbReference type="Proteomes" id="UP001603978">
    <property type="component" value="Unassembled WGS sequence"/>
</dbReference>
<accession>A0ABW7AI80</accession>
<dbReference type="EMBL" id="JBICRM010000014">
    <property type="protein sequence ID" value="MFG1706136.1"/>
    <property type="molecule type" value="Genomic_DNA"/>
</dbReference>
<dbReference type="RefSeq" id="WP_393168728.1">
    <property type="nucleotide sequence ID" value="NZ_JBICRM010000014.1"/>
</dbReference>
<dbReference type="Pfam" id="PF06912">
    <property type="entry name" value="DUF1275"/>
    <property type="match status" value="1"/>
</dbReference>
<name>A0ABW7AI80_9ACTN</name>
<evidence type="ECO:0000313" key="2">
    <source>
        <dbReference type="EMBL" id="MFG1706136.1"/>
    </source>
</evidence>
<dbReference type="InterPro" id="IPR010699">
    <property type="entry name" value="DUF1275"/>
</dbReference>
<gene>
    <name evidence="2" type="ORF">ACFLIM_23365</name>
</gene>
<evidence type="ECO:0000256" key="1">
    <source>
        <dbReference type="SAM" id="Phobius"/>
    </source>
</evidence>
<keyword evidence="1" id="KW-0812">Transmembrane</keyword>
<feature type="transmembrane region" description="Helical" evidence="1">
    <location>
        <begin position="111"/>
        <end position="133"/>
    </location>
</feature>
<keyword evidence="3" id="KW-1185">Reference proteome</keyword>